<feature type="compositionally biased region" description="Polar residues" evidence="1">
    <location>
        <begin position="566"/>
        <end position="581"/>
    </location>
</feature>
<evidence type="ECO:0000313" key="2">
    <source>
        <dbReference type="EMBL" id="RCN30784.1"/>
    </source>
</evidence>
<protein>
    <submittedName>
        <fullName evidence="2">Uncharacterized protein</fullName>
    </submittedName>
</protein>
<name>A0A368FF31_ANCCA</name>
<comment type="caution">
    <text evidence="2">The sequence shown here is derived from an EMBL/GenBank/DDBJ whole genome shotgun (WGS) entry which is preliminary data.</text>
</comment>
<reference evidence="2 3" key="1">
    <citation type="submission" date="2014-10" db="EMBL/GenBank/DDBJ databases">
        <title>Draft genome of the hookworm Ancylostoma caninum.</title>
        <authorList>
            <person name="Mitreva M."/>
        </authorList>
    </citation>
    <scope>NUCLEOTIDE SEQUENCE [LARGE SCALE GENOMIC DNA]</scope>
    <source>
        <strain evidence="2 3">Baltimore</strain>
    </source>
</reference>
<proteinExistence type="predicted"/>
<keyword evidence="3" id="KW-1185">Reference proteome</keyword>
<feature type="region of interest" description="Disordered" evidence="1">
    <location>
        <begin position="558"/>
        <end position="626"/>
    </location>
</feature>
<feature type="region of interest" description="Disordered" evidence="1">
    <location>
        <begin position="346"/>
        <end position="370"/>
    </location>
</feature>
<sequence length="626" mass="69532">MNVTYIRCKIRCHAFQLPPPDFSDYQDPQLGVGGVDNFVDALFDFEPKYELPKEAGLMKCITAPSFVSSRDLSWSYQDFIGNWERSLKRIATPWSLERAQHKSLSCRESASTIEDLLTLQETALVAQRVQKRWNRMHGDTSLSMTAALSTGVGGVDEEVQATAEAEKTDKRKESEEWVATLLKMLEQKPARSRKLLKGFINFSKEHKSSKSSKHRCCESCRRLISSQAKASKSGAQAEDVSDAHATPELSAADGNSAPLSDNIANVYEYMKMKLKEHERAKKCERKTSEERNREKVKKEKNQDDIRAYMVGRKVCEPSHKTSSSQTDIREYCIGKKVKKVVKAEAVDTPAVPSSPEREKSKSSKTKESSTTFVGRLSNNVAVYGKTFKVVNLSRKELQISMSGIDWPKHVEPLYPGTVTSVAAGQTAEIPVTITRSSSDCDGECLRLHMLHKSIPISHTLSFVVEPLKEHYEGPLLSDLYEPHDVLMVTKLRKAVNKPRCLKQETQVLGEAQDMDETVHTVVNMLKDEVDSLCSAVLADASVHKKVQTVQINISRESATKAEAVTESGQTALSDGSLTDSVHTAIEPDASIDMTKEDEEDATASDFEIVDVDEGASMSSDQDELDA</sequence>
<dbReference type="AlphaFoldDB" id="A0A368FF31"/>
<evidence type="ECO:0000256" key="1">
    <source>
        <dbReference type="SAM" id="MobiDB-lite"/>
    </source>
</evidence>
<gene>
    <name evidence="2" type="ORF">ANCCAN_23446</name>
</gene>
<dbReference type="Proteomes" id="UP000252519">
    <property type="component" value="Unassembled WGS sequence"/>
</dbReference>
<accession>A0A368FF31</accession>
<feature type="compositionally biased region" description="Basic and acidic residues" evidence="1">
    <location>
        <begin position="355"/>
        <end position="367"/>
    </location>
</feature>
<organism evidence="2 3">
    <name type="scientific">Ancylostoma caninum</name>
    <name type="common">Dog hookworm</name>
    <dbReference type="NCBI Taxonomy" id="29170"/>
    <lineage>
        <taxon>Eukaryota</taxon>
        <taxon>Metazoa</taxon>
        <taxon>Ecdysozoa</taxon>
        <taxon>Nematoda</taxon>
        <taxon>Chromadorea</taxon>
        <taxon>Rhabditida</taxon>
        <taxon>Rhabditina</taxon>
        <taxon>Rhabditomorpha</taxon>
        <taxon>Strongyloidea</taxon>
        <taxon>Ancylostomatidae</taxon>
        <taxon>Ancylostomatinae</taxon>
        <taxon>Ancylostoma</taxon>
    </lineage>
</organism>
<dbReference type="OrthoDB" id="5870002at2759"/>
<dbReference type="EMBL" id="JOJR01001467">
    <property type="protein sequence ID" value="RCN30784.1"/>
    <property type="molecule type" value="Genomic_DNA"/>
</dbReference>
<feature type="compositionally biased region" description="Acidic residues" evidence="1">
    <location>
        <begin position="595"/>
        <end position="613"/>
    </location>
</feature>
<feature type="region of interest" description="Disordered" evidence="1">
    <location>
        <begin position="278"/>
        <end position="302"/>
    </location>
</feature>
<evidence type="ECO:0000313" key="3">
    <source>
        <dbReference type="Proteomes" id="UP000252519"/>
    </source>
</evidence>